<dbReference type="STRING" id="584.AOUC001_00765"/>
<reference evidence="12 14" key="2">
    <citation type="submission" date="2018-06" db="EMBL/GenBank/DDBJ databases">
        <authorList>
            <consortium name="Pathogen Informatics"/>
            <person name="Doyle S."/>
        </authorList>
    </citation>
    <scope>NUCLEOTIDE SEQUENCE [LARGE SCALE GENOMIC DNA]</scope>
    <source>
        <strain evidence="12 14">NCTC10975</strain>
    </source>
</reference>
<evidence type="ECO:0000313" key="11">
    <source>
        <dbReference type="EMBL" id="ARX33134.1"/>
    </source>
</evidence>
<sequence length="269" mass="29941">MNNLLTLNQVSIYDPHSEKKRVDNLSFSLKQGRTLAIVGESGSGKSLISKAIIGLLPSTLALSGEIFFDEKPLHLYSEQQRRALLGTSLGMIVQNGMSAFDPLIKIGKQVSQTLIYHFSYTKLQAFNAAKQALDEVFEHQSLMIMQAFPHQLSGGQLQRVMIAMALALSPKLLIADEPTTALDAPLRREILQLLQRITISKNTTLIFISHDLGLVSQIADDILVMKEGKLIEFGDKNSVLDTPKQAYTRYLIEARAKLSQRFAQVLYAR</sequence>
<accession>A0A1Z1SQ78</accession>
<dbReference type="InterPro" id="IPR003439">
    <property type="entry name" value="ABC_transporter-like_ATP-bd"/>
</dbReference>
<proteinExistence type="inferred from homology"/>
<gene>
    <name evidence="12" type="primary">gsiA_4</name>
    <name evidence="11" type="ORF">AM402_02915</name>
    <name evidence="12" type="ORF">NCTC10975_03870</name>
</gene>
<evidence type="ECO:0000256" key="9">
    <source>
        <dbReference type="ARBA" id="ARBA00023136"/>
    </source>
</evidence>
<evidence type="ECO:0000313" key="12">
    <source>
        <dbReference type="EMBL" id="SPZ01226.1"/>
    </source>
</evidence>
<dbReference type="PROSITE" id="PS50893">
    <property type="entry name" value="ABC_TRANSPORTER_2"/>
    <property type="match status" value="1"/>
</dbReference>
<keyword evidence="5" id="KW-0997">Cell inner membrane</keyword>
<dbReference type="InterPro" id="IPR050388">
    <property type="entry name" value="ABC_Ni/Peptide_Import"/>
</dbReference>
<evidence type="ECO:0000256" key="8">
    <source>
        <dbReference type="ARBA" id="ARBA00022967"/>
    </source>
</evidence>
<dbReference type="Pfam" id="PF00005">
    <property type="entry name" value="ABC_tran"/>
    <property type="match status" value="1"/>
</dbReference>
<keyword evidence="6" id="KW-0547">Nucleotide-binding</keyword>
<dbReference type="GO" id="GO:0005886">
    <property type="term" value="C:plasma membrane"/>
    <property type="evidence" value="ECO:0007669"/>
    <property type="project" value="UniProtKB-SubCell"/>
</dbReference>
<dbReference type="PANTHER" id="PTHR43297">
    <property type="entry name" value="OLIGOPEPTIDE TRANSPORT ATP-BINDING PROTEIN APPD"/>
    <property type="match status" value="1"/>
</dbReference>
<dbReference type="InterPro" id="IPR027417">
    <property type="entry name" value="P-loop_NTPase"/>
</dbReference>
<keyword evidence="9" id="KW-0472">Membrane</keyword>
<keyword evidence="3" id="KW-0813">Transport</keyword>
<keyword evidence="4" id="KW-1003">Cell membrane</keyword>
<keyword evidence="12" id="KW-0378">Hydrolase</keyword>
<keyword evidence="8" id="KW-1278">Translocase</keyword>
<evidence type="ECO:0000256" key="1">
    <source>
        <dbReference type="ARBA" id="ARBA00004417"/>
    </source>
</evidence>
<dbReference type="SUPFAM" id="SSF52540">
    <property type="entry name" value="P-loop containing nucleoside triphosphate hydrolases"/>
    <property type="match status" value="1"/>
</dbReference>
<dbReference type="EC" id="3.6.3.-" evidence="12"/>
<dbReference type="InterPro" id="IPR003593">
    <property type="entry name" value="AAA+_ATPase"/>
</dbReference>
<evidence type="ECO:0000256" key="5">
    <source>
        <dbReference type="ARBA" id="ARBA00022519"/>
    </source>
</evidence>
<keyword evidence="7 12" id="KW-0067">ATP-binding</keyword>
<dbReference type="CDD" id="cd03257">
    <property type="entry name" value="ABC_NikE_OppD_transporters"/>
    <property type="match status" value="1"/>
</dbReference>
<dbReference type="SMART" id="SM00382">
    <property type="entry name" value="AAA"/>
    <property type="match status" value="1"/>
</dbReference>
<evidence type="ECO:0000256" key="2">
    <source>
        <dbReference type="ARBA" id="ARBA00005417"/>
    </source>
</evidence>
<dbReference type="AlphaFoldDB" id="A0A1Z1SQ78"/>
<dbReference type="PANTHER" id="PTHR43297:SF14">
    <property type="entry name" value="ATPASE AAA-TYPE CORE DOMAIN-CONTAINING PROTEIN"/>
    <property type="match status" value="1"/>
</dbReference>
<comment type="similarity">
    <text evidence="2">Belongs to the ABC transporter superfamily.</text>
</comment>
<evidence type="ECO:0000256" key="6">
    <source>
        <dbReference type="ARBA" id="ARBA00022741"/>
    </source>
</evidence>
<dbReference type="EMBL" id="UAUE01000027">
    <property type="protein sequence ID" value="SPZ01226.1"/>
    <property type="molecule type" value="Genomic_DNA"/>
</dbReference>
<feature type="domain" description="ABC transporter" evidence="10">
    <location>
        <begin position="5"/>
        <end position="252"/>
    </location>
</feature>
<name>A0A1Z1SQ78_PROMI</name>
<evidence type="ECO:0000259" key="10">
    <source>
        <dbReference type="PROSITE" id="PS50893"/>
    </source>
</evidence>
<evidence type="ECO:0000256" key="7">
    <source>
        <dbReference type="ARBA" id="ARBA00022840"/>
    </source>
</evidence>
<dbReference type="PROSITE" id="PS00211">
    <property type="entry name" value="ABC_TRANSPORTER_1"/>
    <property type="match status" value="1"/>
</dbReference>
<dbReference type="InterPro" id="IPR017871">
    <property type="entry name" value="ABC_transporter-like_CS"/>
</dbReference>
<evidence type="ECO:0000313" key="13">
    <source>
        <dbReference type="Proteomes" id="UP000195540"/>
    </source>
</evidence>
<dbReference type="Proteomes" id="UP000195540">
    <property type="component" value="Chromosome"/>
</dbReference>
<protein>
    <submittedName>
        <fullName evidence="11">ABC transporter ATP-binding protein</fullName>
    </submittedName>
    <submittedName>
        <fullName evidence="12">ABC transporter, ATP-binding protein</fullName>
        <ecNumber evidence="12">3.6.3.-</ecNumber>
    </submittedName>
</protein>
<organism evidence="12 14">
    <name type="scientific">Proteus mirabilis</name>
    <dbReference type="NCBI Taxonomy" id="584"/>
    <lineage>
        <taxon>Bacteria</taxon>
        <taxon>Pseudomonadati</taxon>
        <taxon>Pseudomonadota</taxon>
        <taxon>Gammaproteobacteria</taxon>
        <taxon>Enterobacterales</taxon>
        <taxon>Morganellaceae</taxon>
        <taxon>Proteus</taxon>
    </lineage>
</organism>
<dbReference type="GO" id="GO:0016887">
    <property type="term" value="F:ATP hydrolysis activity"/>
    <property type="evidence" value="ECO:0007669"/>
    <property type="project" value="InterPro"/>
</dbReference>
<dbReference type="Gene3D" id="3.40.50.300">
    <property type="entry name" value="P-loop containing nucleotide triphosphate hydrolases"/>
    <property type="match status" value="1"/>
</dbReference>
<dbReference type="Proteomes" id="UP000251485">
    <property type="component" value="Unassembled WGS sequence"/>
</dbReference>
<comment type="subcellular location">
    <subcellularLocation>
        <location evidence="1">Cell inner membrane</location>
        <topology evidence="1">Peripheral membrane protein</topology>
    </subcellularLocation>
</comment>
<evidence type="ECO:0000313" key="14">
    <source>
        <dbReference type="Proteomes" id="UP000251485"/>
    </source>
</evidence>
<dbReference type="EMBL" id="CP021694">
    <property type="protein sequence ID" value="ARX33134.1"/>
    <property type="molecule type" value="Genomic_DNA"/>
</dbReference>
<evidence type="ECO:0000256" key="3">
    <source>
        <dbReference type="ARBA" id="ARBA00022448"/>
    </source>
</evidence>
<dbReference type="RefSeq" id="WP_087726324.1">
    <property type="nucleotide sequence ID" value="NZ_BGKS01000001.1"/>
</dbReference>
<evidence type="ECO:0000256" key="4">
    <source>
        <dbReference type="ARBA" id="ARBA00022475"/>
    </source>
</evidence>
<reference evidence="11 13" key="1">
    <citation type="submission" date="2017-05" db="EMBL/GenBank/DDBJ databases">
        <title>Whole genome sequencing of Proteus mirabilis AR_0155.</title>
        <authorList>
            <person name="Conlan S."/>
            <person name="Thomas P.J."/>
            <person name="Mullikin J."/>
            <person name="Frank K.M."/>
            <person name="Segre J.A."/>
        </authorList>
    </citation>
    <scope>NUCLEOTIDE SEQUENCE [LARGE SCALE GENOMIC DNA]</scope>
    <source>
        <strain evidence="11 13">AR_0155</strain>
    </source>
</reference>
<dbReference type="GO" id="GO:0005524">
    <property type="term" value="F:ATP binding"/>
    <property type="evidence" value="ECO:0007669"/>
    <property type="project" value="UniProtKB-KW"/>
</dbReference>